<evidence type="ECO:0000259" key="2">
    <source>
        <dbReference type="Pfam" id="PF00892"/>
    </source>
</evidence>
<feature type="transmembrane region" description="Helical" evidence="1">
    <location>
        <begin position="12"/>
        <end position="31"/>
    </location>
</feature>
<dbReference type="Proteomes" id="UP000830583">
    <property type="component" value="Chromosome"/>
</dbReference>
<dbReference type="PANTHER" id="PTHR22911:SF79">
    <property type="entry name" value="MOBA-LIKE NTP TRANSFERASE DOMAIN-CONTAINING PROTEIN"/>
    <property type="match status" value="1"/>
</dbReference>
<feature type="transmembrane region" description="Helical" evidence="1">
    <location>
        <begin position="143"/>
        <end position="163"/>
    </location>
</feature>
<dbReference type="InterPro" id="IPR000620">
    <property type="entry name" value="EamA_dom"/>
</dbReference>
<evidence type="ECO:0000256" key="1">
    <source>
        <dbReference type="SAM" id="Phobius"/>
    </source>
</evidence>
<feature type="transmembrane region" description="Helical" evidence="1">
    <location>
        <begin position="210"/>
        <end position="226"/>
    </location>
</feature>
<organism evidence="3 4">
    <name type="scientific">Flavobacterium azooxidireducens</name>
    <dbReference type="NCBI Taxonomy" id="1871076"/>
    <lineage>
        <taxon>Bacteria</taxon>
        <taxon>Pseudomonadati</taxon>
        <taxon>Bacteroidota</taxon>
        <taxon>Flavobacteriia</taxon>
        <taxon>Flavobacteriales</taxon>
        <taxon>Flavobacteriaceae</taxon>
        <taxon>Flavobacterium</taxon>
    </lineage>
</organism>
<dbReference type="PANTHER" id="PTHR22911">
    <property type="entry name" value="ACYL-MALONYL CONDENSING ENZYME-RELATED"/>
    <property type="match status" value="1"/>
</dbReference>
<feature type="domain" description="EamA" evidence="2">
    <location>
        <begin position="10"/>
        <end position="137"/>
    </location>
</feature>
<keyword evidence="1" id="KW-0472">Membrane</keyword>
<evidence type="ECO:0000313" key="4">
    <source>
        <dbReference type="Proteomes" id="UP000830583"/>
    </source>
</evidence>
<feature type="transmembrane region" description="Helical" evidence="1">
    <location>
        <begin position="269"/>
        <end position="286"/>
    </location>
</feature>
<keyword evidence="1" id="KW-1133">Transmembrane helix</keyword>
<evidence type="ECO:0000313" key="3">
    <source>
        <dbReference type="EMBL" id="UPQ78577.1"/>
    </source>
</evidence>
<feature type="transmembrane region" description="Helical" evidence="1">
    <location>
        <begin position="175"/>
        <end position="198"/>
    </location>
</feature>
<dbReference type="SUPFAM" id="SSF103481">
    <property type="entry name" value="Multidrug resistance efflux transporter EmrE"/>
    <property type="match status" value="2"/>
</dbReference>
<feature type="transmembrane region" description="Helical" evidence="1">
    <location>
        <begin position="89"/>
        <end position="109"/>
    </location>
</feature>
<proteinExistence type="predicted"/>
<gene>
    <name evidence="3" type="ORF">M0M57_13220</name>
</gene>
<feature type="transmembrane region" description="Helical" evidence="1">
    <location>
        <begin position="37"/>
        <end position="54"/>
    </location>
</feature>
<protein>
    <submittedName>
        <fullName evidence="3">DMT family transporter</fullName>
    </submittedName>
</protein>
<name>A0ABY4KGK4_9FLAO</name>
<feature type="domain" description="EamA" evidence="2">
    <location>
        <begin position="145"/>
        <end position="283"/>
    </location>
</feature>
<reference evidence="3" key="1">
    <citation type="submission" date="2022-04" db="EMBL/GenBank/DDBJ databases">
        <title>Consumption of N2O by Flavobacterium azooxidireducens sp. nov. isolated from Decomposing Leaf Litter of Phragmites australis (Cav.).</title>
        <authorList>
            <person name="Behrendt U."/>
            <person name="Spanner T."/>
            <person name="Augustin J."/>
            <person name="Horn M.A."/>
            <person name="Kolb S."/>
            <person name="Ulrich A."/>
        </authorList>
    </citation>
    <scope>NUCLEOTIDE SEQUENCE</scope>
    <source>
        <strain evidence="3">IGB 4-14</strain>
    </source>
</reference>
<dbReference type="InterPro" id="IPR037185">
    <property type="entry name" value="EmrE-like"/>
</dbReference>
<dbReference type="Pfam" id="PF00892">
    <property type="entry name" value="EamA"/>
    <property type="match status" value="2"/>
</dbReference>
<sequence>MQNDNVKSYLHLHLIVFIWGFTAILGELISLDALPLVWFRMLMAVGFIVIFIFYKKIDLTIPRKTIFAFLLLGLVIALHWLTFFKAIKVSNVSVTLACLSTGAFFTSFLEPILYKRKVVWYEVFFGLIVVGGLYIIFNFEGDYYLGIILALTSAFLSALFSVINGKYAKMYDSTVISFYELFGGVLCFSIYLLFTGSFSREFFILQPSDWVYLIILSSVCTAYAFIASVKVMKFISPYTVMLTINLEPIYGIILALLIFKDKEKMSQEFYFGAIIILLTVVLNGIIKYRLKNKRD</sequence>
<feature type="transmembrane region" description="Helical" evidence="1">
    <location>
        <begin position="66"/>
        <end position="83"/>
    </location>
</feature>
<dbReference type="RefSeq" id="WP_248433501.1">
    <property type="nucleotide sequence ID" value="NZ_CP096205.1"/>
</dbReference>
<feature type="transmembrane region" description="Helical" evidence="1">
    <location>
        <begin position="118"/>
        <end position="137"/>
    </location>
</feature>
<dbReference type="EMBL" id="CP096205">
    <property type="protein sequence ID" value="UPQ78577.1"/>
    <property type="molecule type" value="Genomic_DNA"/>
</dbReference>
<accession>A0ABY4KGK4</accession>
<keyword evidence="4" id="KW-1185">Reference proteome</keyword>
<feature type="transmembrane region" description="Helical" evidence="1">
    <location>
        <begin position="238"/>
        <end position="257"/>
    </location>
</feature>
<keyword evidence="1" id="KW-0812">Transmembrane</keyword>